<evidence type="ECO:0000313" key="2">
    <source>
        <dbReference type="Proteomes" id="UP000235682"/>
    </source>
</evidence>
<dbReference type="SUPFAM" id="SSF48452">
    <property type="entry name" value="TPR-like"/>
    <property type="match status" value="1"/>
</dbReference>
<dbReference type="Gene3D" id="1.25.40.10">
    <property type="entry name" value="Tetratricopeptide repeat domain"/>
    <property type="match status" value="1"/>
</dbReference>
<dbReference type="EMBL" id="PNHE01000004">
    <property type="protein sequence ID" value="PMC58923.1"/>
    <property type="molecule type" value="Genomic_DNA"/>
</dbReference>
<protein>
    <recommendedName>
        <fullName evidence="3">Tetratricopeptide repeat protein</fullName>
    </recommendedName>
</protein>
<reference evidence="1 2" key="1">
    <citation type="submission" date="2017-09" db="EMBL/GenBank/DDBJ databases">
        <title>Bacterial strain isolated from the female urinary microbiota.</title>
        <authorList>
            <person name="Thomas-White K."/>
            <person name="Kumar N."/>
            <person name="Forster S."/>
            <person name="Putonti C."/>
            <person name="Lawley T."/>
            <person name="Wolfe A.J."/>
        </authorList>
    </citation>
    <scope>NUCLEOTIDE SEQUENCE [LARGE SCALE GENOMIC DNA]</scope>
    <source>
        <strain evidence="1 2">UMB0852</strain>
    </source>
</reference>
<accession>A0A1G8KYR0</accession>
<evidence type="ECO:0000313" key="1">
    <source>
        <dbReference type="EMBL" id="PMC58923.1"/>
    </source>
</evidence>
<keyword evidence="2" id="KW-1185">Reference proteome</keyword>
<dbReference type="InterPro" id="IPR011990">
    <property type="entry name" value="TPR-like_helical_dom_sf"/>
</dbReference>
<gene>
    <name evidence="1" type="ORF">CJ205_01780</name>
</gene>
<name>A0A1G8KYR0_9LACT</name>
<dbReference type="RefSeq" id="WP_092084965.1">
    <property type="nucleotide sequence ID" value="NZ_FNEL01000015.1"/>
</dbReference>
<dbReference type="Proteomes" id="UP000235682">
    <property type="component" value="Unassembled WGS sequence"/>
</dbReference>
<organism evidence="1 2">
    <name type="scientific">Dolosicoccus paucivorans</name>
    <dbReference type="NCBI Taxonomy" id="84521"/>
    <lineage>
        <taxon>Bacteria</taxon>
        <taxon>Bacillati</taxon>
        <taxon>Bacillota</taxon>
        <taxon>Bacilli</taxon>
        <taxon>Lactobacillales</taxon>
        <taxon>Aerococcaceae</taxon>
        <taxon>Dolosicoccus</taxon>
    </lineage>
</organism>
<comment type="caution">
    <text evidence="1">The sequence shown here is derived from an EMBL/GenBank/DDBJ whole genome shotgun (WGS) entry which is preliminary data.</text>
</comment>
<proteinExistence type="predicted"/>
<sequence>MKRVVKLRSLIDDNKPFLIVQEEAKGYLVKNEEDDQSLKRYIRLAEEYISKEEYAVGINLLRMYYDEYPAIQVAFKLAESYYLNKQLEEAKYWIERTKSDELRYKVGLLEARILFEEKNWEASEQILEQICQKFQHKDAAIEMLGDVASAQGYYKKAQRAYLELFNKSSRNVNLRDLCLKLLKNEGKVNYLNDEQLLEVIRRFRSKDEQLDIKICKAYFHKNQYQESFIYCQSILHQGVRHPYLYILHDYLAYRLNHRQLFSKTLLSYLQELSVSSKEYLFLLETLKEVELLNETSIDLIHQRFLEEDLGANQVQIGEYLLDYYFKYHQYDLAKELLTVLQVEEAFQPLAAYFKGRLYELEKNWQLAAFHYDEASKALVSKLDVIKRLASCYIYHENYYLAWSVLEQYQNSIYAYDDIHEDIERLKTFAKTTI</sequence>
<dbReference type="STRING" id="84521.SAMN04487994_101518"/>
<dbReference type="AlphaFoldDB" id="A0A1G8KYR0"/>
<evidence type="ECO:0008006" key="3">
    <source>
        <dbReference type="Google" id="ProtNLM"/>
    </source>
</evidence>